<evidence type="ECO:0000256" key="4">
    <source>
        <dbReference type="ARBA" id="ARBA00024863"/>
    </source>
</evidence>
<dbReference type="EMBL" id="CP138580">
    <property type="protein sequence ID" value="WPG97628.1"/>
    <property type="molecule type" value="Genomic_DNA"/>
</dbReference>
<evidence type="ECO:0000313" key="7">
    <source>
        <dbReference type="EMBL" id="WPG97628.1"/>
    </source>
</evidence>
<feature type="domain" description="ELMO" evidence="6">
    <location>
        <begin position="245"/>
        <end position="429"/>
    </location>
</feature>
<keyword evidence="2" id="KW-0581">Phagocytosis</keyword>
<dbReference type="GO" id="GO:0005886">
    <property type="term" value="C:plasma membrane"/>
    <property type="evidence" value="ECO:0007669"/>
    <property type="project" value="TreeGrafter"/>
</dbReference>
<dbReference type="Pfam" id="PF11841">
    <property type="entry name" value="ELMO_ARM"/>
    <property type="match status" value="1"/>
</dbReference>
<dbReference type="PANTHER" id="PTHR12771">
    <property type="entry name" value="ENGULFMENT AND CELL MOTILITY"/>
    <property type="match status" value="1"/>
</dbReference>
<dbReference type="InterPro" id="IPR006816">
    <property type="entry name" value="ELMO_dom"/>
</dbReference>
<gene>
    <name evidence="7" type="ORF">R9X50_00040800</name>
</gene>
<dbReference type="GO" id="GO:0007015">
    <property type="term" value="P:actin filament organization"/>
    <property type="evidence" value="ECO:0007669"/>
    <property type="project" value="TreeGrafter"/>
</dbReference>
<dbReference type="InterPro" id="IPR024574">
    <property type="entry name" value="ELMO_ARM"/>
</dbReference>
<dbReference type="InterPro" id="IPR011989">
    <property type="entry name" value="ARM-like"/>
</dbReference>
<dbReference type="InterPro" id="IPR050868">
    <property type="entry name" value="ELMO_domain-containing"/>
</dbReference>
<comment type="function">
    <text evidence="4">Involved in cytoskeletal rearrangements required for phagocytosis of apoptotic cells and cell motility. Acts in association with DOCK1 and CRK. Was initially proposed to be required in complex with DOCK1 to activate Rac Rho small GTPases. May enhance the guanine nucleotide exchange factor (GEF) activity of DOCK1.</text>
</comment>
<dbReference type="Pfam" id="PF16457">
    <property type="entry name" value="PH_12"/>
    <property type="match status" value="1"/>
</dbReference>
<dbReference type="InterPro" id="IPR016024">
    <property type="entry name" value="ARM-type_fold"/>
</dbReference>
<evidence type="ECO:0000256" key="1">
    <source>
        <dbReference type="ARBA" id="ARBA00022703"/>
    </source>
</evidence>
<dbReference type="InterPro" id="IPR001849">
    <property type="entry name" value="PH_domain"/>
</dbReference>
<feature type="region of interest" description="Disordered" evidence="5">
    <location>
        <begin position="261"/>
        <end position="282"/>
    </location>
</feature>
<reference evidence="7 8" key="1">
    <citation type="submission" date="2023-11" db="EMBL/GenBank/DDBJ databases">
        <title>An acidophilic fungus is an integral part of prey digestion in a carnivorous sundew plant.</title>
        <authorList>
            <person name="Tsai I.J."/>
        </authorList>
    </citation>
    <scope>NUCLEOTIDE SEQUENCE [LARGE SCALE GENOMIC DNA]</scope>
    <source>
        <strain evidence="7">169a</strain>
    </source>
</reference>
<evidence type="ECO:0000256" key="2">
    <source>
        <dbReference type="ARBA" id="ARBA00022907"/>
    </source>
</evidence>
<dbReference type="InterPro" id="IPR011993">
    <property type="entry name" value="PH-like_dom_sf"/>
</dbReference>
<dbReference type="Proteomes" id="UP001303373">
    <property type="component" value="Chromosome 1"/>
</dbReference>
<protein>
    <submittedName>
        <fullName evidence="7">ELMO2 protein</fullName>
    </submittedName>
</protein>
<evidence type="ECO:0000313" key="8">
    <source>
        <dbReference type="Proteomes" id="UP001303373"/>
    </source>
</evidence>
<dbReference type="Pfam" id="PF04727">
    <property type="entry name" value="ELMO_CED12"/>
    <property type="match status" value="1"/>
</dbReference>
<keyword evidence="8" id="KW-1185">Reference proteome</keyword>
<evidence type="ECO:0000256" key="3">
    <source>
        <dbReference type="ARBA" id="ARBA00023036"/>
    </source>
</evidence>
<dbReference type="AlphaFoldDB" id="A0AAQ3R4W6"/>
<dbReference type="SUPFAM" id="SSF48371">
    <property type="entry name" value="ARM repeat"/>
    <property type="match status" value="1"/>
</dbReference>
<name>A0AAQ3R4W6_9PEZI</name>
<organism evidence="7 8">
    <name type="scientific">Acrodontium crateriforme</name>
    <dbReference type="NCBI Taxonomy" id="150365"/>
    <lineage>
        <taxon>Eukaryota</taxon>
        <taxon>Fungi</taxon>
        <taxon>Dikarya</taxon>
        <taxon>Ascomycota</taxon>
        <taxon>Pezizomycotina</taxon>
        <taxon>Dothideomycetes</taxon>
        <taxon>Dothideomycetidae</taxon>
        <taxon>Mycosphaerellales</taxon>
        <taxon>Teratosphaeriaceae</taxon>
        <taxon>Acrodontium</taxon>
    </lineage>
</organism>
<keyword evidence="3" id="KW-0729">SH3-binding</keyword>
<feature type="region of interest" description="Disordered" evidence="5">
    <location>
        <begin position="564"/>
        <end position="592"/>
    </location>
</feature>
<dbReference type="PROSITE" id="PS51335">
    <property type="entry name" value="ELMO"/>
    <property type="match status" value="1"/>
</dbReference>
<evidence type="ECO:0000259" key="6">
    <source>
        <dbReference type="PROSITE" id="PS51335"/>
    </source>
</evidence>
<dbReference type="GO" id="GO:0017124">
    <property type="term" value="F:SH3 domain binding"/>
    <property type="evidence" value="ECO:0007669"/>
    <property type="project" value="UniProtKB-KW"/>
</dbReference>
<keyword evidence="1" id="KW-0053">Apoptosis</keyword>
<dbReference type="PANTHER" id="PTHR12771:SF56">
    <property type="entry name" value="CED-12"/>
    <property type="match status" value="1"/>
</dbReference>
<proteinExistence type="predicted"/>
<dbReference type="Gene3D" id="1.25.10.10">
    <property type="entry name" value="Leucine-rich Repeat Variant"/>
    <property type="match status" value="1"/>
</dbReference>
<accession>A0AAQ3R4W6</accession>
<evidence type="ECO:0000256" key="5">
    <source>
        <dbReference type="SAM" id="MobiDB-lite"/>
    </source>
</evidence>
<sequence length="714" mass="80701">MEDPPDVETLITGLASGNESTRKFAVFKLQGLLNDPSFAEAFIEGGGLMPLKRACMDTTGNTQAYAFGSLDALLELDVAWSIVDRDIVHKAVELAVTHPLVNTVRNVLTLLVLVVSKPLEKSANEEASWVGLRAIKPVLEKNPNFIESLVQRLSASDHALCANALRLVNALMRDAILYSSEKEWSTFIKKLQDLGVIGSVGMLMRGEAAGDVETPLASAILNFQALTKVLLRRWKETPVSKDSTDHKRALKTLHLMSKPVPYTPQLTEGEDEMNGSKKHHPEKWRRLGFESESPALEFDETGSLGLMDFVDYARRNVDAYQKILMEQAVHPAEQRCPLAKASLSITLILYEHFEIEESTYLEDPAYTFEDAVDPATDVDKVYRPFLLQWGRLHTAAFNAFLRLWDIAGAELEDYLKIEELVRAIIERIVGHASRKTDIGTLEDEIRSVSLETVREWQMENYDVVYDHAWGTHMAQVREQLHHESLQFMKEQRIRCLLQGSWFPTAAGVAGRHGMWRYVRLSHNRRLLHYQNYAYRGDDEPTLDDLPQTIDLNTVTSVDSNVSASNTPVVNGTHNGSQPKIAGSATQESLTERTTSTRISIFGNSNDGGPHPAQDKAQEEVVLLEVYPQTAHHASEWLDGLLMLLNQQPITKDTTRAIDMMEDWGVRLRMLNLRWEDIDWDQTDYAVRGEEVPLKEVPSREYLEGEEYWYSMPES</sequence>
<dbReference type="GO" id="GO:0006915">
    <property type="term" value="P:apoptotic process"/>
    <property type="evidence" value="ECO:0007669"/>
    <property type="project" value="UniProtKB-KW"/>
</dbReference>
<dbReference type="Gene3D" id="2.30.29.30">
    <property type="entry name" value="Pleckstrin-homology domain (PH domain)/Phosphotyrosine-binding domain (PTB)"/>
    <property type="match status" value="1"/>
</dbReference>